<dbReference type="RefSeq" id="XP_068071435.1">
    <property type="nucleotide sequence ID" value="XM_068215334.2"/>
</dbReference>
<evidence type="ECO:0000256" key="1">
    <source>
        <dbReference type="SAM" id="Coils"/>
    </source>
</evidence>
<proteinExistence type="predicted"/>
<protein>
    <submittedName>
        <fullName evidence="4">Uncharacterized protein isoform X1</fullName>
    </submittedName>
</protein>
<feature type="compositionally biased region" description="Basic residues" evidence="2">
    <location>
        <begin position="95"/>
        <end position="106"/>
    </location>
</feature>
<feature type="region of interest" description="Disordered" evidence="2">
    <location>
        <begin position="33"/>
        <end position="138"/>
    </location>
</feature>
<feature type="compositionally biased region" description="Basic and acidic residues" evidence="2">
    <location>
        <begin position="56"/>
        <end position="72"/>
    </location>
</feature>
<feature type="compositionally biased region" description="Basic residues" evidence="2">
    <location>
        <begin position="43"/>
        <end position="55"/>
    </location>
</feature>
<evidence type="ECO:0000313" key="4">
    <source>
        <dbReference type="RefSeq" id="XP_068071435.1"/>
    </source>
</evidence>
<name>A0AB32TDG5_DANRE</name>
<feature type="coiled-coil region" evidence="1">
    <location>
        <begin position="397"/>
        <end position="427"/>
    </location>
</feature>
<gene>
    <name evidence="4" type="primary">LOC796282</name>
</gene>
<sequence>MSLFTSVFRQLSACFTPSWGRRLSPQIADIGAEAGESKAMSTQKHRKVKSHHGHRPDKEGEGLKDQAEEEKQALSAENIQSTEREAGGNGEPGGKKRKRRKLKNKKTLPLPVEVKPLPAPACFSSSPPVGDQPEHPDVLALPAAGLKPLLKDKESLPRLVEVKPLPASACFSSLTPVGDQPEHPEVLVLPASRLKALSPLSNPASRPQSPVEETDEVLPSSVIQVAPCVSPEPVLLPLQSSSEVASLCSIPSFSEPSLLQSPPETLPIPPIFAFDEVVSLVKPQASECSPSSGLMLFDFEDEELEFMEYTEEDIEAFYESEMKPRRMAAWLEQEEVTEVQKDGGKGASQVIQNPLNEVSRDEAFEELLIQAFCTGPPVYTEIKSRKKPKRNGPLVLFSLMEEKVKKKQEKKLRKEEERNERNLLRERYRNDPKLKHLCINKHNPNFCWS</sequence>
<evidence type="ECO:0000256" key="2">
    <source>
        <dbReference type="SAM" id="MobiDB-lite"/>
    </source>
</evidence>
<keyword evidence="3" id="KW-1185">Reference proteome</keyword>
<reference evidence="4" key="1">
    <citation type="submission" date="2025-08" db="UniProtKB">
        <authorList>
            <consortium name="RefSeq"/>
        </authorList>
    </citation>
    <scope>IDENTIFICATION</scope>
    <source>
        <strain evidence="4">Tuebingen</strain>
        <tissue evidence="4">Fibroblasts and whole tissue</tissue>
    </source>
</reference>
<accession>A0AB32TDG5</accession>
<dbReference type="GeneID" id="796282"/>
<dbReference type="AlphaFoldDB" id="A0AB32TDG5"/>
<keyword evidence="1" id="KW-0175">Coiled coil</keyword>
<evidence type="ECO:0000313" key="3">
    <source>
        <dbReference type="Proteomes" id="UP000000437"/>
    </source>
</evidence>
<dbReference type="Proteomes" id="UP000000437">
    <property type="component" value="Chromosome 19"/>
</dbReference>
<organism evidence="3 4">
    <name type="scientific">Danio rerio</name>
    <name type="common">Zebrafish</name>
    <name type="synonym">Brachydanio rerio</name>
    <dbReference type="NCBI Taxonomy" id="7955"/>
    <lineage>
        <taxon>Eukaryota</taxon>
        <taxon>Metazoa</taxon>
        <taxon>Chordata</taxon>
        <taxon>Craniata</taxon>
        <taxon>Vertebrata</taxon>
        <taxon>Euteleostomi</taxon>
        <taxon>Actinopterygii</taxon>
        <taxon>Neopterygii</taxon>
        <taxon>Teleostei</taxon>
        <taxon>Ostariophysi</taxon>
        <taxon>Cypriniformes</taxon>
        <taxon>Danionidae</taxon>
        <taxon>Danioninae</taxon>
        <taxon>Danio</taxon>
    </lineage>
</organism>